<gene>
    <name evidence="6" type="ORF">AXG93_4201s1340</name>
</gene>
<keyword evidence="5" id="KW-0961">Cell wall biogenesis/degradation</keyword>
<dbReference type="GO" id="GO:0042546">
    <property type="term" value="P:cell wall biogenesis"/>
    <property type="evidence" value="ECO:0007669"/>
    <property type="project" value="InterPro"/>
</dbReference>
<dbReference type="GO" id="GO:0008107">
    <property type="term" value="F:galactoside 2-alpha-L-fucosyltransferase activity"/>
    <property type="evidence" value="ECO:0007669"/>
    <property type="project" value="InterPro"/>
</dbReference>
<dbReference type="GO" id="GO:0009969">
    <property type="term" value="P:xyloglucan biosynthetic process"/>
    <property type="evidence" value="ECO:0007669"/>
    <property type="project" value="TreeGrafter"/>
</dbReference>
<comment type="caution">
    <text evidence="6">The sequence shown here is derived from an EMBL/GenBank/DDBJ whole genome shotgun (WGS) entry which is preliminary data.</text>
</comment>
<protein>
    <recommendedName>
        <fullName evidence="8">Fucosyltransferase</fullName>
    </recommendedName>
</protein>
<evidence type="ECO:0008006" key="8">
    <source>
        <dbReference type="Google" id="ProtNLM"/>
    </source>
</evidence>
<evidence type="ECO:0000256" key="4">
    <source>
        <dbReference type="ARBA" id="ARBA00023180"/>
    </source>
</evidence>
<dbReference type="EMBL" id="LVLJ01001341">
    <property type="protein sequence ID" value="OAE30333.1"/>
    <property type="molecule type" value="Genomic_DNA"/>
</dbReference>
<dbReference type="PANTHER" id="PTHR31889">
    <property type="entry name" value="FUCOSYLTRANSFERASE 2-RELATED"/>
    <property type="match status" value="1"/>
</dbReference>
<comment type="similarity">
    <text evidence="1">Belongs to the glycosyltransferase 37 family.</text>
</comment>
<evidence type="ECO:0000256" key="3">
    <source>
        <dbReference type="ARBA" id="ARBA00022679"/>
    </source>
</evidence>
<evidence type="ECO:0000313" key="7">
    <source>
        <dbReference type="Proteomes" id="UP000077202"/>
    </source>
</evidence>
<dbReference type="GO" id="GO:0005794">
    <property type="term" value="C:Golgi apparatus"/>
    <property type="evidence" value="ECO:0007669"/>
    <property type="project" value="TreeGrafter"/>
</dbReference>
<name>A0A176WCF9_MARPO</name>
<evidence type="ECO:0000256" key="2">
    <source>
        <dbReference type="ARBA" id="ARBA00022676"/>
    </source>
</evidence>
<keyword evidence="2" id="KW-0328">Glycosyltransferase</keyword>
<keyword evidence="7" id="KW-1185">Reference proteome</keyword>
<dbReference type="PANTHER" id="PTHR31889:SF86">
    <property type="entry name" value="FUCOSYLTRANSFERASE"/>
    <property type="match status" value="1"/>
</dbReference>
<dbReference type="InterPro" id="IPR004938">
    <property type="entry name" value="XG_FTase"/>
</dbReference>
<dbReference type="Proteomes" id="UP000077202">
    <property type="component" value="Unassembled WGS sequence"/>
</dbReference>
<keyword evidence="4" id="KW-0325">Glycoprotein</keyword>
<proteinExistence type="inferred from homology"/>
<evidence type="ECO:0000256" key="5">
    <source>
        <dbReference type="ARBA" id="ARBA00023316"/>
    </source>
</evidence>
<reference evidence="6" key="1">
    <citation type="submission" date="2016-03" db="EMBL/GenBank/DDBJ databases">
        <title>Mechanisms controlling the formation of the plant cell surface in tip-growing cells are functionally conserved among land plants.</title>
        <authorList>
            <person name="Honkanen S."/>
            <person name="Jones V.A."/>
            <person name="Morieri G."/>
            <person name="Champion C."/>
            <person name="Hetherington A.J."/>
            <person name="Kelly S."/>
            <person name="Saint-Marcoux D."/>
            <person name="Proust H."/>
            <person name="Prescott H."/>
            <person name="Dolan L."/>
        </authorList>
    </citation>
    <scope>NUCLEOTIDE SEQUENCE [LARGE SCALE GENOMIC DNA]</scope>
    <source>
        <tissue evidence="6">Whole gametophyte</tissue>
    </source>
</reference>
<keyword evidence="3" id="KW-0808">Transferase</keyword>
<evidence type="ECO:0000256" key="1">
    <source>
        <dbReference type="ARBA" id="ARBA00010481"/>
    </source>
</evidence>
<organism evidence="6 7">
    <name type="scientific">Marchantia polymorpha subsp. ruderalis</name>
    <dbReference type="NCBI Taxonomy" id="1480154"/>
    <lineage>
        <taxon>Eukaryota</taxon>
        <taxon>Viridiplantae</taxon>
        <taxon>Streptophyta</taxon>
        <taxon>Embryophyta</taxon>
        <taxon>Marchantiophyta</taxon>
        <taxon>Marchantiopsida</taxon>
        <taxon>Marchantiidae</taxon>
        <taxon>Marchantiales</taxon>
        <taxon>Marchantiaceae</taxon>
        <taxon>Marchantia</taxon>
    </lineage>
</organism>
<accession>A0A176WCF9</accession>
<dbReference type="GO" id="GO:0071555">
    <property type="term" value="P:cell wall organization"/>
    <property type="evidence" value="ECO:0007669"/>
    <property type="project" value="UniProtKB-KW"/>
</dbReference>
<evidence type="ECO:0000313" key="6">
    <source>
        <dbReference type="EMBL" id="OAE30333.1"/>
    </source>
</evidence>
<sequence length="671" mass="75933">MLTNSRNGRKPKLLSVVALAAVLFCLVTARLLRVPYISGNYGNSPDMATIFQTALSVSTSWSALDEDSVLSGAAQATRPSVEELISALREATQKAARGEYFLMDLTGEERERWNRDNSCQSRLELKAMYNRRKYAPDVEEDDGLWDVVLEEYAKLHRVCMRRVGRENLKNYFETRNNSTGCNFAIADYSTGGGLGNKILAISNTVLYAILTQRVVLVPTSTLVPELMCEPFVGSSWVLDSDQFPVPPWESAHRHLWTIHKDVYQELDRLPSSRFVKDPPRSKLYSSSMEEYQYQPGSRFFCDVEQEMFKGVTWLYFTGCLYTIPKLFAIPAFRETLEELFPSRLVLTRMLRSVMLPNDVVWDRIMRADAEHLKEADRRVGLQIRFRHNMNEYVEMNAVVNERVLKCGLDNGFLPSTVDQDGTMESHLAQKTSVHNSKSSSSVKVFVASLYPGFADFAREKYVSHPKSTGEVVSLVQLSHEMSQTYGLEIDRQSLVEIIMLSFCDDVVVTPLSTFGGLAQAYGNLVPWILEFRKEGSHPPCERGQTVDVCYQEADQLYSCPYNRRLDKKKISDVVPYIQKCLTVDALDGLQLITKNFSGTEYYISSDSTVDLLGAVGPRPRVLLSRALRRTGLVEERFDKSFAAGRGGTEGSEEPGLLRWLSRYLHQVLSPQ</sequence>
<dbReference type="AlphaFoldDB" id="A0A176WCF9"/>
<dbReference type="GO" id="GO:0016020">
    <property type="term" value="C:membrane"/>
    <property type="evidence" value="ECO:0007669"/>
    <property type="project" value="InterPro"/>
</dbReference>
<dbReference type="Pfam" id="PF03254">
    <property type="entry name" value="XG_FTase"/>
    <property type="match status" value="1"/>
</dbReference>